<accession>A0ABM3MGH3</accession>
<evidence type="ECO:0000313" key="3">
    <source>
        <dbReference type="Proteomes" id="UP001652740"/>
    </source>
</evidence>
<feature type="chain" id="PRO_5047512218" evidence="2">
    <location>
        <begin position="20"/>
        <end position="317"/>
    </location>
</feature>
<protein>
    <submittedName>
        <fullName evidence="4">Uncharacterized protein LOC113512815</fullName>
    </submittedName>
</protein>
<evidence type="ECO:0000256" key="2">
    <source>
        <dbReference type="SAM" id="SignalP"/>
    </source>
</evidence>
<dbReference type="SUPFAM" id="SSF47565">
    <property type="entry name" value="Insect pheromone/odorant-binding proteins"/>
    <property type="match status" value="2"/>
</dbReference>
<dbReference type="Proteomes" id="UP001652740">
    <property type="component" value="Unplaced"/>
</dbReference>
<gene>
    <name evidence="4" type="primary">LOC113512815</name>
</gene>
<dbReference type="PANTHER" id="PTHR11857">
    <property type="entry name" value="ODORANT BINDING PROTEIN-RELATED"/>
    <property type="match status" value="1"/>
</dbReference>
<dbReference type="SMART" id="SM00708">
    <property type="entry name" value="PhBP"/>
    <property type="match status" value="2"/>
</dbReference>
<evidence type="ECO:0000313" key="4">
    <source>
        <dbReference type="RefSeq" id="XP_052750265.1"/>
    </source>
</evidence>
<keyword evidence="1 2" id="KW-0732">Signal</keyword>
<feature type="signal peptide" evidence="2">
    <location>
        <begin position="1"/>
        <end position="19"/>
    </location>
</feature>
<sequence length="317" mass="34833">MNSFLSLAVLTIALSYVTALTQEELDKVREPMLNFIKECSKDYGVSDDELKAIKESGKVDGVEPCLIGCVFKKAGFIDGDAKFLPDKIKELSKKYLSNEEDIAKFGTIVDTCAAANDEQVTGGDPACIRSKLVLECYAKHREELLQTRGALPRFMYNVSFVSGVNIIFKMNSFLCLVILGIAVSNVTALTNDELDKIHESMVVFIKECSKEFGVSDDELKAAKESGKVDGVEPCLIGCVFKKANFIDGDGKFLPDKVKENAKKYLSQEEDQTLFGSVVDTCAAANDEEVTDGDAGCVRSKLVFECFIKHKGDFKVSR</sequence>
<dbReference type="RefSeq" id="XP_052750265.1">
    <property type="nucleotide sequence ID" value="XM_052894305.1"/>
</dbReference>
<dbReference type="Pfam" id="PF01395">
    <property type="entry name" value="PBP_GOBP"/>
    <property type="match status" value="2"/>
</dbReference>
<proteinExistence type="predicted"/>
<name>A0ABM3MGH3_GALME</name>
<dbReference type="Gene3D" id="1.10.238.20">
    <property type="entry name" value="Pheromone/general odorant binding protein domain"/>
    <property type="match status" value="2"/>
</dbReference>
<dbReference type="GeneID" id="113512815"/>
<dbReference type="InterPro" id="IPR006170">
    <property type="entry name" value="PBP/GOBP"/>
</dbReference>
<organism evidence="3 4">
    <name type="scientific">Galleria mellonella</name>
    <name type="common">Greater wax moth</name>
    <dbReference type="NCBI Taxonomy" id="7137"/>
    <lineage>
        <taxon>Eukaryota</taxon>
        <taxon>Metazoa</taxon>
        <taxon>Ecdysozoa</taxon>
        <taxon>Arthropoda</taxon>
        <taxon>Hexapoda</taxon>
        <taxon>Insecta</taxon>
        <taxon>Pterygota</taxon>
        <taxon>Neoptera</taxon>
        <taxon>Endopterygota</taxon>
        <taxon>Lepidoptera</taxon>
        <taxon>Glossata</taxon>
        <taxon>Ditrysia</taxon>
        <taxon>Pyraloidea</taxon>
        <taxon>Pyralidae</taxon>
        <taxon>Galleriinae</taxon>
        <taxon>Galleria</taxon>
    </lineage>
</organism>
<evidence type="ECO:0000256" key="1">
    <source>
        <dbReference type="ARBA" id="ARBA00022729"/>
    </source>
</evidence>
<reference evidence="4" key="1">
    <citation type="submission" date="2025-08" db="UniProtKB">
        <authorList>
            <consortium name="RefSeq"/>
        </authorList>
    </citation>
    <scope>IDENTIFICATION</scope>
    <source>
        <tissue evidence="4">Whole larvae</tissue>
    </source>
</reference>
<keyword evidence="3" id="KW-1185">Reference proteome</keyword>
<dbReference type="InterPro" id="IPR036728">
    <property type="entry name" value="PBP_GOBP_sf"/>
</dbReference>
<dbReference type="CDD" id="cd23992">
    <property type="entry name" value="PBP_GOBP"/>
    <property type="match status" value="2"/>
</dbReference>